<evidence type="ECO:0000256" key="1">
    <source>
        <dbReference type="PROSITE-ProRule" id="PRU00047"/>
    </source>
</evidence>
<dbReference type="InterPro" id="IPR032567">
    <property type="entry name" value="RTL1-rel"/>
</dbReference>
<keyword evidence="2" id="KW-0175">Coiled coil</keyword>
<organism evidence="5 6">
    <name type="scientific">Pleurodeles waltl</name>
    <name type="common">Iberian ribbed newt</name>
    <dbReference type="NCBI Taxonomy" id="8319"/>
    <lineage>
        <taxon>Eukaryota</taxon>
        <taxon>Metazoa</taxon>
        <taxon>Chordata</taxon>
        <taxon>Craniata</taxon>
        <taxon>Vertebrata</taxon>
        <taxon>Euteleostomi</taxon>
        <taxon>Amphibia</taxon>
        <taxon>Batrachia</taxon>
        <taxon>Caudata</taxon>
        <taxon>Salamandroidea</taxon>
        <taxon>Salamandridae</taxon>
        <taxon>Pleurodelinae</taxon>
        <taxon>Pleurodeles</taxon>
    </lineage>
</organism>
<dbReference type="EMBL" id="JANPWB010000001">
    <property type="protein sequence ID" value="KAJ1218061.1"/>
    <property type="molecule type" value="Genomic_DNA"/>
</dbReference>
<dbReference type="InterPro" id="IPR036875">
    <property type="entry name" value="Znf_CCHC_sf"/>
</dbReference>
<name>A0AAV7WYV9_PLEWA</name>
<feature type="domain" description="CCHC-type" evidence="4">
    <location>
        <begin position="233"/>
        <end position="247"/>
    </location>
</feature>
<comment type="caution">
    <text evidence="5">The sequence shown here is derived from an EMBL/GenBank/DDBJ whole genome shotgun (WGS) entry which is preliminary data.</text>
</comment>
<dbReference type="PANTHER" id="PTHR15503">
    <property type="entry name" value="LDOC1 RELATED"/>
    <property type="match status" value="1"/>
</dbReference>
<dbReference type="GO" id="GO:0008270">
    <property type="term" value="F:zinc ion binding"/>
    <property type="evidence" value="ECO:0007669"/>
    <property type="project" value="UniProtKB-KW"/>
</dbReference>
<proteinExistence type="predicted"/>
<feature type="compositionally biased region" description="Polar residues" evidence="3">
    <location>
        <begin position="212"/>
        <end position="221"/>
    </location>
</feature>
<keyword evidence="6" id="KW-1185">Reference proteome</keyword>
<dbReference type="PANTHER" id="PTHR15503:SF22">
    <property type="entry name" value="TRANSPOSON TY3-I GAG POLYPROTEIN"/>
    <property type="match status" value="1"/>
</dbReference>
<dbReference type="Proteomes" id="UP001066276">
    <property type="component" value="Chromosome 1_1"/>
</dbReference>
<evidence type="ECO:0000256" key="3">
    <source>
        <dbReference type="SAM" id="MobiDB-lite"/>
    </source>
</evidence>
<dbReference type="InterPro" id="IPR001878">
    <property type="entry name" value="Znf_CCHC"/>
</dbReference>
<keyword evidence="1" id="KW-0479">Metal-binding</keyword>
<dbReference type="SUPFAM" id="SSF57756">
    <property type="entry name" value="Retrovirus zinc finger-like domains"/>
    <property type="match status" value="1"/>
</dbReference>
<keyword evidence="1" id="KW-0863">Zinc-finger</keyword>
<keyword evidence="1" id="KW-0862">Zinc</keyword>
<reference evidence="5" key="1">
    <citation type="journal article" date="2022" name="bioRxiv">
        <title>Sequencing and chromosome-scale assembly of the giantPleurodeles waltlgenome.</title>
        <authorList>
            <person name="Brown T."/>
            <person name="Elewa A."/>
            <person name="Iarovenko S."/>
            <person name="Subramanian E."/>
            <person name="Araus A.J."/>
            <person name="Petzold A."/>
            <person name="Susuki M."/>
            <person name="Suzuki K.-i.T."/>
            <person name="Hayashi T."/>
            <person name="Toyoda A."/>
            <person name="Oliveira C."/>
            <person name="Osipova E."/>
            <person name="Leigh N.D."/>
            <person name="Simon A."/>
            <person name="Yun M.H."/>
        </authorList>
    </citation>
    <scope>NUCLEOTIDE SEQUENCE</scope>
    <source>
        <strain evidence="5">20211129_DDA</strain>
        <tissue evidence="5">Liver</tissue>
    </source>
</reference>
<dbReference type="GO" id="GO:0003676">
    <property type="term" value="F:nucleic acid binding"/>
    <property type="evidence" value="ECO:0007669"/>
    <property type="project" value="InterPro"/>
</dbReference>
<feature type="compositionally biased region" description="Basic and acidic residues" evidence="3">
    <location>
        <begin position="193"/>
        <end position="206"/>
    </location>
</feature>
<evidence type="ECO:0000313" key="5">
    <source>
        <dbReference type="EMBL" id="KAJ1218061.1"/>
    </source>
</evidence>
<gene>
    <name evidence="5" type="ORF">NDU88_005647</name>
</gene>
<feature type="region of interest" description="Disordered" evidence="3">
    <location>
        <begin position="176"/>
        <end position="223"/>
    </location>
</feature>
<evidence type="ECO:0000259" key="4">
    <source>
        <dbReference type="PROSITE" id="PS50158"/>
    </source>
</evidence>
<evidence type="ECO:0000313" key="6">
    <source>
        <dbReference type="Proteomes" id="UP001066276"/>
    </source>
</evidence>
<protein>
    <recommendedName>
        <fullName evidence="4">CCHC-type domain-containing protein</fullName>
    </recommendedName>
</protein>
<accession>A0AAV7WYV9</accession>
<dbReference type="AlphaFoldDB" id="A0AAV7WYV9"/>
<dbReference type="Gene3D" id="4.10.60.10">
    <property type="entry name" value="Zinc finger, CCHC-type"/>
    <property type="match status" value="1"/>
</dbReference>
<dbReference type="PROSITE" id="PS50158">
    <property type="entry name" value="ZF_CCHC"/>
    <property type="match status" value="1"/>
</dbReference>
<sequence>MDDTVAAAADPDQSLLATIQQQAQELQQLRNENAALRQALAFRSTDVPTVSTSTPRYSGEPTKLRVFLDALTVYFAFRPTQFSHDKTKVGLEASAEEALCDIQQSSQDVFQYITCFRQLAAETTWVERTLVTLFRRRLKQEIKDELVHSTRVEDLRSLMDLALSIEYHLQARRFEKRRNRGPSQPSTSRVFVHRPEEPRPSVRETESEPMQVDTTCGPLSSSEREKRRKKGLCLYCGAAGHMLRTCPVRPLRPSGNATSRPL</sequence>
<feature type="coiled-coil region" evidence="2">
    <location>
        <begin position="12"/>
        <end position="39"/>
    </location>
</feature>
<evidence type="ECO:0000256" key="2">
    <source>
        <dbReference type="SAM" id="Coils"/>
    </source>
</evidence>